<protein>
    <recommendedName>
        <fullName evidence="4">ABC-2 family transporter</fullName>
    </recommendedName>
</protein>
<keyword evidence="1" id="KW-0472">Membrane</keyword>
<dbReference type="EMBL" id="PYAW01000004">
    <property type="protein sequence ID" value="PSL45377.1"/>
    <property type="molecule type" value="Genomic_DNA"/>
</dbReference>
<keyword evidence="3" id="KW-1185">Reference proteome</keyword>
<dbReference type="RefSeq" id="WP_106529719.1">
    <property type="nucleotide sequence ID" value="NZ_PYAW01000004.1"/>
</dbReference>
<evidence type="ECO:0008006" key="4">
    <source>
        <dbReference type="Google" id="ProtNLM"/>
    </source>
</evidence>
<organism evidence="2 3">
    <name type="scientific">Chitinophaga niastensis</name>
    <dbReference type="NCBI Taxonomy" id="536980"/>
    <lineage>
        <taxon>Bacteria</taxon>
        <taxon>Pseudomonadati</taxon>
        <taxon>Bacteroidota</taxon>
        <taxon>Chitinophagia</taxon>
        <taxon>Chitinophagales</taxon>
        <taxon>Chitinophagaceae</taxon>
        <taxon>Chitinophaga</taxon>
    </lineage>
</organism>
<feature type="transmembrane region" description="Helical" evidence="1">
    <location>
        <begin position="229"/>
        <end position="248"/>
    </location>
</feature>
<name>A0A2P8HGN4_CHINA</name>
<feature type="transmembrane region" description="Helical" evidence="1">
    <location>
        <begin position="20"/>
        <end position="41"/>
    </location>
</feature>
<sequence>MGILFLSNVQAELLKTKRTAALWLTLLAAAFVPAINCLICLQRPDIMMAKFKVDPWLTFLRFNWKNTASAILPLFVILLTSLLLQIEYRNATWKQVYAMPRKYADIFFSKFLVIQALIIGFLLLFNVFMLTSAFVIHSFQPGYAFYAGAIPWDTMAIQTTRIYTGILGVAAIQYWLSTRFRNFTIPLGTGMGLWIAGLILMDWDKIIYYPYMYTTLFFVTDFSKHPDDLSTLLVSAVACFIVAILLGFRNIYQLKAKG</sequence>
<feature type="transmembrane region" description="Helical" evidence="1">
    <location>
        <begin position="106"/>
        <end position="139"/>
    </location>
</feature>
<dbReference type="Pfam" id="PF12730">
    <property type="entry name" value="ABC2_membrane_4"/>
    <property type="match status" value="1"/>
</dbReference>
<feature type="transmembrane region" description="Helical" evidence="1">
    <location>
        <begin position="160"/>
        <end position="177"/>
    </location>
</feature>
<dbReference type="PANTHER" id="PTHR37305">
    <property type="entry name" value="INTEGRAL MEMBRANE PROTEIN-RELATED"/>
    <property type="match status" value="1"/>
</dbReference>
<dbReference type="Proteomes" id="UP000240971">
    <property type="component" value="Unassembled WGS sequence"/>
</dbReference>
<dbReference type="PANTHER" id="PTHR37305:SF1">
    <property type="entry name" value="MEMBRANE PROTEIN"/>
    <property type="match status" value="1"/>
</dbReference>
<evidence type="ECO:0000313" key="3">
    <source>
        <dbReference type="Proteomes" id="UP000240971"/>
    </source>
</evidence>
<keyword evidence="1" id="KW-1133">Transmembrane helix</keyword>
<dbReference type="CDD" id="cd21809">
    <property type="entry name" value="ABC-2_lan_permease-like"/>
    <property type="match status" value="1"/>
</dbReference>
<proteinExistence type="predicted"/>
<dbReference type="OrthoDB" id="5946463at2"/>
<dbReference type="AlphaFoldDB" id="A0A2P8HGN4"/>
<feature type="transmembrane region" description="Helical" evidence="1">
    <location>
        <begin position="183"/>
        <end position="201"/>
    </location>
</feature>
<evidence type="ECO:0000256" key="1">
    <source>
        <dbReference type="SAM" id="Phobius"/>
    </source>
</evidence>
<feature type="transmembrane region" description="Helical" evidence="1">
    <location>
        <begin position="62"/>
        <end position="86"/>
    </location>
</feature>
<keyword evidence="1" id="KW-0812">Transmembrane</keyword>
<reference evidence="2 3" key="1">
    <citation type="submission" date="2018-03" db="EMBL/GenBank/DDBJ databases">
        <title>Genomic Encyclopedia of Archaeal and Bacterial Type Strains, Phase II (KMG-II): from individual species to whole genera.</title>
        <authorList>
            <person name="Goeker M."/>
        </authorList>
    </citation>
    <scope>NUCLEOTIDE SEQUENCE [LARGE SCALE GENOMIC DNA]</scope>
    <source>
        <strain evidence="2 3">DSM 24859</strain>
    </source>
</reference>
<comment type="caution">
    <text evidence="2">The sequence shown here is derived from an EMBL/GenBank/DDBJ whole genome shotgun (WGS) entry which is preliminary data.</text>
</comment>
<accession>A0A2P8HGN4</accession>
<evidence type="ECO:0000313" key="2">
    <source>
        <dbReference type="EMBL" id="PSL45377.1"/>
    </source>
</evidence>
<gene>
    <name evidence="2" type="ORF">CLV51_10479</name>
</gene>